<organism evidence="1 2">
    <name type="scientific">Racocetra persica</name>
    <dbReference type="NCBI Taxonomy" id="160502"/>
    <lineage>
        <taxon>Eukaryota</taxon>
        <taxon>Fungi</taxon>
        <taxon>Fungi incertae sedis</taxon>
        <taxon>Mucoromycota</taxon>
        <taxon>Glomeromycotina</taxon>
        <taxon>Glomeromycetes</taxon>
        <taxon>Diversisporales</taxon>
        <taxon>Gigasporaceae</taxon>
        <taxon>Racocetra</taxon>
    </lineage>
</organism>
<comment type="caution">
    <text evidence="1">The sequence shown here is derived from an EMBL/GenBank/DDBJ whole genome shotgun (WGS) entry which is preliminary data.</text>
</comment>
<protein>
    <submittedName>
        <fullName evidence="1">36065_t:CDS:1</fullName>
    </submittedName>
</protein>
<accession>A0ACA9QBI5</accession>
<sequence>MYKNHVLKIRLNTMNIKLAVIMKEANTQDNEFFSPQSLKISDSSILTKQKNKAEKSKRGRPKMPIWDDYSEDEDNGHEYYEANCHYCDKERPVNILSSQQSADITKALLKVFVCCGIPFAIINNPYFHDLLNLLQSSYVLLHNNTLSGPVLNREIARIVIK</sequence>
<dbReference type="EMBL" id="CAJVQC010029919">
    <property type="protein sequence ID" value="CAG8744057.1"/>
    <property type="molecule type" value="Genomic_DNA"/>
</dbReference>
<dbReference type="Proteomes" id="UP000789920">
    <property type="component" value="Unassembled WGS sequence"/>
</dbReference>
<reference evidence="1" key="1">
    <citation type="submission" date="2021-06" db="EMBL/GenBank/DDBJ databases">
        <authorList>
            <person name="Kallberg Y."/>
            <person name="Tangrot J."/>
            <person name="Rosling A."/>
        </authorList>
    </citation>
    <scope>NUCLEOTIDE SEQUENCE</scope>
    <source>
        <strain evidence="1">MA461A</strain>
    </source>
</reference>
<keyword evidence="2" id="KW-1185">Reference proteome</keyword>
<proteinExistence type="predicted"/>
<gene>
    <name evidence="1" type="ORF">RPERSI_LOCUS13460</name>
</gene>
<name>A0ACA9QBI5_9GLOM</name>
<evidence type="ECO:0000313" key="2">
    <source>
        <dbReference type="Proteomes" id="UP000789920"/>
    </source>
</evidence>
<evidence type="ECO:0000313" key="1">
    <source>
        <dbReference type="EMBL" id="CAG8744057.1"/>
    </source>
</evidence>